<dbReference type="GO" id="GO:0004656">
    <property type="term" value="F:procollagen-proline 4-dioxygenase activity"/>
    <property type="evidence" value="ECO:0007669"/>
    <property type="project" value="TreeGrafter"/>
</dbReference>
<keyword evidence="3" id="KW-0223">Dioxygenase</keyword>
<comment type="cofactor">
    <cofactor evidence="1">
        <name>L-ascorbate</name>
        <dbReference type="ChEBI" id="CHEBI:38290"/>
    </cofactor>
</comment>
<sequence>MVEIQQVTQEKKLDKTTEDVCSIDVINDKTLNFQINYDNLLNQESKEVKDEIKQIKELKEEERKIDNSIKYDKLRVSPTKTILNTDPMIYTIENFLSDEECDHIINISKDKLKQSIVSGEKEGFVSEGRSGKNTWIEHNFDNITKKIAENISKLVGLPLENAEQYQVIYYEKEQQYKQHYDGWLFDNSEKSKRNMKRGGQRMITTLVYLNTVSKGGGTKFTKLNKHVISEKGKLLVFYNVMDGTNKRHELSEHAGLPVIEGEKWAFNLWFREQNRNIEYNYPLVDSYTLETPVLEESEEKIKIDNSVLTEEDMITILKLSKFEDKERSTIWIKNNEIPDIISKFSDLVNISSDYFENMRVTKYKKGEIHRDHFDAYDMMTERGKEYTKTLGQRLLTITGFLSSTSIKFSKLNKQYNCKLGTLIYYKNCLDYTNNRNPNLIKSYQKIQNEEDGIDEMILFNIFVREKSTSILKI</sequence>
<feature type="domain" description="Fe2OG dioxygenase" evidence="7">
    <location>
        <begin position="161"/>
        <end position="272"/>
    </location>
</feature>
<accession>A0A6C0AZZ1</accession>
<reference evidence="8" key="1">
    <citation type="journal article" date="2020" name="Nature">
        <title>Giant virus diversity and host interactions through global metagenomics.</title>
        <authorList>
            <person name="Schulz F."/>
            <person name="Roux S."/>
            <person name="Paez-Espino D."/>
            <person name="Jungbluth S."/>
            <person name="Walsh D.A."/>
            <person name="Denef V.J."/>
            <person name="McMahon K.D."/>
            <person name="Konstantinidis K.T."/>
            <person name="Eloe-Fadrosh E.A."/>
            <person name="Kyrpides N.C."/>
            <person name="Woyke T."/>
        </authorList>
    </citation>
    <scope>NUCLEOTIDE SEQUENCE</scope>
    <source>
        <strain evidence="8">GVMAG-S-ERX556022-25</strain>
    </source>
</reference>
<dbReference type="GO" id="GO:0005506">
    <property type="term" value="F:iron ion binding"/>
    <property type="evidence" value="ECO:0007669"/>
    <property type="project" value="InterPro"/>
</dbReference>
<keyword evidence="6" id="KW-0175">Coiled coil</keyword>
<feature type="coiled-coil region" evidence="6">
    <location>
        <begin position="41"/>
        <end position="68"/>
    </location>
</feature>
<keyword evidence="2" id="KW-0479">Metal-binding</keyword>
<dbReference type="PROSITE" id="PS51471">
    <property type="entry name" value="FE2OG_OXY"/>
    <property type="match status" value="1"/>
</dbReference>
<keyword evidence="5" id="KW-0408">Iron</keyword>
<evidence type="ECO:0000256" key="2">
    <source>
        <dbReference type="ARBA" id="ARBA00022723"/>
    </source>
</evidence>
<evidence type="ECO:0000256" key="4">
    <source>
        <dbReference type="ARBA" id="ARBA00023002"/>
    </source>
</evidence>
<name>A0A6C0AZZ1_9ZZZZ</name>
<dbReference type="EMBL" id="MN738816">
    <property type="protein sequence ID" value="QHS84850.1"/>
    <property type="molecule type" value="Genomic_DNA"/>
</dbReference>
<dbReference type="InterPro" id="IPR005123">
    <property type="entry name" value="Oxoglu/Fe-dep_dioxygenase_dom"/>
</dbReference>
<evidence type="ECO:0000256" key="3">
    <source>
        <dbReference type="ARBA" id="ARBA00022964"/>
    </source>
</evidence>
<dbReference type="InterPro" id="IPR045054">
    <property type="entry name" value="P4HA-like"/>
</dbReference>
<evidence type="ECO:0000259" key="7">
    <source>
        <dbReference type="PROSITE" id="PS51471"/>
    </source>
</evidence>
<dbReference type="PANTHER" id="PTHR10869">
    <property type="entry name" value="PROLYL 4-HYDROXYLASE ALPHA SUBUNIT"/>
    <property type="match status" value="1"/>
</dbReference>
<dbReference type="PANTHER" id="PTHR10869:SF246">
    <property type="entry name" value="TRANSMEMBRANE PROLYL 4-HYDROXYLASE"/>
    <property type="match status" value="1"/>
</dbReference>
<dbReference type="GO" id="GO:0005783">
    <property type="term" value="C:endoplasmic reticulum"/>
    <property type="evidence" value="ECO:0007669"/>
    <property type="project" value="TreeGrafter"/>
</dbReference>
<dbReference type="SMART" id="SM00702">
    <property type="entry name" value="P4Hc"/>
    <property type="match status" value="1"/>
</dbReference>
<dbReference type="InterPro" id="IPR006620">
    <property type="entry name" value="Pro_4_hyd_alph"/>
</dbReference>
<dbReference type="GO" id="GO:0031418">
    <property type="term" value="F:L-ascorbic acid binding"/>
    <property type="evidence" value="ECO:0007669"/>
    <property type="project" value="InterPro"/>
</dbReference>
<evidence type="ECO:0000256" key="6">
    <source>
        <dbReference type="SAM" id="Coils"/>
    </source>
</evidence>
<evidence type="ECO:0000256" key="1">
    <source>
        <dbReference type="ARBA" id="ARBA00001961"/>
    </source>
</evidence>
<dbReference type="Pfam" id="PF13640">
    <property type="entry name" value="2OG-FeII_Oxy_3"/>
    <property type="match status" value="1"/>
</dbReference>
<dbReference type="AlphaFoldDB" id="A0A6C0AZZ1"/>
<protein>
    <recommendedName>
        <fullName evidence="7">Fe2OG dioxygenase domain-containing protein</fullName>
    </recommendedName>
</protein>
<proteinExistence type="predicted"/>
<keyword evidence="4" id="KW-0560">Oxidoreductase</keyword>
<evidence type="ECO:0000256" key="5">
    <source>
        <dbReference type="ARBA" id="ARBA00023004"/>
    </source>
</evidence>
<evidence type="ECO:0000313" key="8">
    <source>
        <dbReference type="EMBL" id="QHS84850.1"/>
    </source>
</evidence>
<dbReference type="InterPro" id="IPR044862">
    <property type="entry name" value="Pro_4_hyd_alph_FE2OG_OXY"/>
</dbReference>
<organism evidence="8">
    <name type="scientific">viral metagenome</name>
    <dbReference type="NCBI Taxonomy" id="1070528"/>
    <lineage>
        <taxon>unclassified sequences</taxon>
        <taxon>metagenomes</taxon>
        <taxon>organismal metagenomes</taxon>
    </lineage>
</organism>
<dbReference type="Gene3D" id="2.60.120.620">
    <property type="entry name" value="q2cbj1_9rhob like domain"/>
    <property type="match status" value="2"/>
</dbReference>